<reference evidence="1 2" key="1">
    <citation type="submission" date="2018-05" db="EMBL/GenBank/DDBJ databases">
        <title>Genomic Encyclopedia of Type Strains, Phase I: the one thousand microbial genomes (KMG-I) project.</title>
        <authorList>
            <person name="Kyrpides N."/>
        </authorList>
    </citation>
    <scope>NUCLEOTIDE SEQUENCE [LARGE SCALE GENOMIC DNA]</scope>
    <source>
        <strain evidence="1 2">DSM 15611</strain>
    </source>
</reference>
<dbReference type="Proteomes" id="UP000248314">
    <property type="component" value="Unassembled WGS sequence"/>
</dbReference>
<organism evidence="1 2">
    <name type="scientific">Hoylesella shahii DSM 15611 = JCM 12083</name>
    <dbReference type="NCBI Taxonomy" id="1122991"/>
    <lineage>
        <taxon>Bacteria</taxon>
        <taxon>Pseudomonadati</taxon>
        <taxon>Bacteroidota</taxon>
        <taxon>Bacteroidia</taxon>
        <taxon>Bacteroidales</taxon>
        <taxon>Prevotellaceae</taxon>
        <taxon>Hoylesella</taxon>
    </lineage>
</organism>
<accession>A0A318HSA0</accession>
<sequence>MNKRVSENDVEAFLKRLEPRKHPFSFTSVVNINIKKDAFVQRVVKPLGLHGLCGREVVVEGSGDRSH</sequence>
<dbReference type="RefSeq" id="WP_044075830.1">
    <property type="nucleotide sequence ID" value="NZ_BAIZ01000021.1"/>
</dbReference>
<comment type="caution">
    <text evidence="1">The sequence shown here is derived from an EMBL/GenBank/DDBJ whole genome shotgun (WGS) entry which is preliminary data.</text>
</comment>
<dbReference type="AlphaFoldDB" id="A0A318HSA0"/>
<dbReference type="EMBL" id="QJJX01000021">
    <property type="protein sequence ID" value="PXX21288.1"/>
    <property type="molecule type" value="Genomic_DNA"/>
</dbReference>
<proteinExistence type="predicted"/>
<gene>
    <name evidence="1" type="ORF">EJ73_01812</name>
</gene>
<protein>
    <submittedName>
        <fullName evidence="1">Uncharacterized protein</fullName>
    </submittedName>
</protein>
<name>A0A318HSA0_9BACT</name>
<evidence type="ECO:0000313" key="1">
    <source>
        <dbReference type="EMBL" id="PXX21288.1"/>
    </source>
</evidence>
<evidence type="ECO:0000313" key="2">
    <source>
        <dbReference type="Proteomes" id="UP000248314"/>
    </source>
</evidence>
<dbReference type="STRING" id="1122991.GCA_000613445_01565"/>
<keyword evidence="2" id="KW-1185">Reference proteome</keyword>